<protein>
    <recommendedName>
        <fullName evidence="8">Cation transporter</fullName>
    </recommendedName>
</protein>
<reference evidence="7" key="1">
    <citation type="submission" date="2018-05" db="EMBL/GenBank/DDBJ databases">
        <authorList>
            <person name="Lanie J.A."/>
            <person name="Ng W.-L."/>
            <person name="Kazmierczak K.M."/>
            <person name="Andrzejewski T.M."/>
            <person name="Davidsen T.M."/>
            <person name="Wayne K.J."/>
            <person name="Tettelin H."/>
            <person name="Glass J.I."/>
            <person name="Rusch D."/>
            <person name="Podicherti R."/>
            <person name="Tsui H.-C.T."/>
            <person name="Winkler M.E."/>
        </authorList>
    </citation>
    <scope>NUCLEOTIDE SEQUENCE</scope>
</reference>
<evidence type="ECO:0000256" key="5">
    <source>
        <dbReference type="ARBA" id="ARBA00023136"/>
    </source>
</evidence>
<proteinExistence type="predicted"/>
<dbReference type="EMBL" id="UINC01069383">
    <property type="protein sequence ID" value="SVC02718.1"/>
    <property type="molecule type" value="Genomic_DNA"/>
</dbReference>
<organism evidence="7">
    <name type="scientific">marine metagenome</name>
    <dbReference type="NCBI Taxonomy" id="408172"/>
    <lineage>
        <taxon>unclassified sequences</taxon>
        <taxon>metagenomes</taxon>
        <taxon>ecological metagenomes</taxon>
    </lineage>
</organism>
<evidence type="ECO:0000256" key="4">
    <source>
        <dbReference type="ARBA" id="ARBA00022989"/>
    </source>
</evidence>
<dbReference type="InterPro" id="IPR002758">
    <property type="entry name" value="Cation_antiport_E"/>
</dbReference>
<sequence>VDLPSFDTGRQNRLRFWSLVTYLPWLFLQVVLANLHVAYLVLRPSAMHPQIIRVKTRLSGDLAKTTLGNSITLTPGTITMDIQDDELIVHALSEKVARELANGQMERRVARIFQKTE</sequence>
<gene>
    <name evidence="7" type="ORF">METZ01_LOCUS255572</name>
</gene>
<keyword evidence="5 6" id="KW-0472">Membrane</keyword>
<dbReference type="PANTHER" id="PTHR34584">
    <property type="entry name" value="NA(+)/H(+) ANTIPORTER SUBUNIT E1"/>
    <property type="match status" value="1"/>
</dbReference>
<dbReference type="AlphaFoldDB" id="A0A382IT30"/>
<evidence type="ECO:0000313" key="7">
    <source>
        <dbReference type="EMBL" id="SVC02718.1"/>
    </source>
</evidence>
<evidence type="ECO:0000256" key="2">
    <source>
        <dbReference type="ARBA" id="ARBA00022475"/>
    </source>
</evidence>
<evidence type="ECO:0008006" key="8">
    <source>
        <dbReference type="Google" id="ProtNLM"/>
    </source>
</evidence>
<dbReference type="GO" id="GO:0008324">
    <property type="term" value="F:monoatomic cation transmembrane transporter activity"/>
    <property type="evidence" value="ECO:0007669"/>
    <property type="project" value="InterPro"/>
</dbReference>
<evidence type="ECO:0000256" key="6">
    <source>
        <dbReference type="SAM" id="Phobius"/>
    </source>
</evidence>
<evidence type="ECO:0000256" key="1">
    <source>
        <dbReference type="ARBA" id="ARBA00004651"/>
    </source>
</evidence>
<evidence type="ECO:0000256" key="3">
    <source>
        <dbReference type="ARBA" id="ARBA00022692"/>
    </source>
</evidence>
<dbReference type="PIRSF" id="PIRSF019239">
    <property type="entry name" value="MrpE"/>
    <property type="match status" value="1"/>
</dbReference>
<feature type="transmembrane region" description="Helical" evidence="6">
    <location>
        <begin position="22"/>
        <end position="42"/>
    </location>
</feature>
<accession>A0A382IT30</accession>
<dbReference type="Pfam" id="PF01899">
    <property type="entry name" value="MNHE"/>
    <property type="match status" value="1"/>
</dbReference>
<feature type="non-terminal residue" evidence="7">
    <location>
        <position position="1"/>
    </location>
</feature>
<keyword evidence="4 6" id="KW-1133">Transmembrane helix</keyword>
<dbReference type="GO" id="GO:0005886">
    <property type="term" value="C:plasma membrane"/>
    <property type="evidence" value="ECO:0007669"/>
    <property type="project" value="UniProtKB-SubCell"/>
</dbReference>
<name>A0A382IT30_9ZZZZ</name>
<dbReference type="PANTHER" id="PTHR34584:SF1">
    <property type="entry name" value="NA(+)_H(+) ANTIPORTER SUBUNIT E1"/>
    <property type="match status" value="1"/>
</dbReference>
<comment type="subcellular location">
    <subcellularLocation>
        <location evidence="1">Cell membrane</location>
        <topology evidence="1">Multi-pass membrane protein</topology>
    </subcellularLocation>
</comment>
<keyword evidence="3 6" id="KW-0812">Transmembrane</keyword>
<keyword evidence="2" id="KW-1003">Cell membrane</keyword>